<gene>
    <name evidence="10" type="ORF">LADA_0F01948G</name>
</gene>
<keyword evidence="4 8" id="KW-0378">Hydrolase</keyword>
<comment type="cofactor">
    <cofactor evidence="8">
        <name>Zn(2+)</name>
        <dbReference type="ChEBI" id="CHEBI:29105"/>
    </cofactor>
    <text evidence="8">Binds 1 zinc ion per subunit.</text>
</comment>
<dbReference type="Proteomes" id="UP000190274">
    <property type="component" value="Chromosome F"/>
</dbReference>
<evidence type="ECO:0000259" key="9">
    <source>
        <dbReference type="Pfam" id="PF01979"/>
    </source>
</evidence>
<dbReference type="InterPro" id="IPR011059">
    <property type="entry name" value="Metal-dep_hydrolase_composite"/>
</dbReference>
<dbReference type="InterPro" id="IPR014311">
    <property type="entry name" value="Guanine_deaminase"/>
</dbReference>
<keyword evidence="5 8" id="KW-0862">Zinc</keyword>
<evidence type="ECO:0000256" key="1">
    <source>
        <dbReference type="ARBA" id="ARBA00004984"/>
    </source>
</evidence>
<dbReference type="GO" id="GO:0006147">
    <property type="term" value="P:guanine catabolic process"/>
    <property type="evidence" value="ECO:0007669"/>
    <property type="project" value="UniProtKB-UniRule"/>
</dbReference>
<dbReference type="SUPFAM" id="SSF51556">
    <property type="entry name" value="Metallo-dependent hydrolases"/>
    <property type="match status" value="1"/>
</dbReference>
<dbReference type="GO" id="GO:0008892">
    <property type="term" value="F:guanine deaminase activity"/>
    <property type="evidence" value="ECO:0007669"/>
    <property type="project" value="UniProtKB-UniRule"/>
</dbReference>
<feature type="domain" description="Amidohydrolase-related" evidence="9">
    <location>
        <begin position="77"/>
        <end position="465"/>
    </location>
</feature>
<dbReference type="GO" id="GO:0008270">
    <property type="term" value="F:zinc ion binding"/>
    <property type="evidence" value="ECO:0007669"/>
    <property type="project" value="UniProtKB-UniRule"/>
</dbReference>
<comment type="catalytic activity">
    <reaction evidence="6 8">
        <text>guanine + H2O + H(+) = xanthine + NH4(+)</text>
        <dbReference type="Rhea" id="RHEA:14665"/>
        <dbReference type="ChEBI" id="CHEBI:15377"/>
        <dbReference type="ChEBI" id="CHEBI:15378"/>
        <dbReference type="ChEBI" id="CHEBI:16235"/>
        <dbReference type="ChEBI" id="CHEBI:17712"/>
        <dbReference type="ChEBI" id="CHEBI:28938"/>
        <dbReference type="EC" id="3.5.4.3"/>
    </reaction>
</comment>
<dbReference type="EMBL" id="LT598458">
    <property type="protein sequence ID" value="SCU90121.1"/>
    <property type="molecule type" value="Genomic_DNA"/>
</dbReference>
<evidence type="ECO:0000256" key="5">
    <source>
        <dbReference type="ARBA" id="ARBA00022833"/>
    </source>
</evidence>
<reference evidence="10 11" key="1">
    <citation type="submission" date="2016-03" db="EMBL/GenBank/DDBJ databases">
        <authorList>
            <person name="Devillers H."/>
        </authorList>
    </citation>
    <scope>NUCLEOTIDE SEQUENCE [LARGE SCALE GENOMIC DNA]</scope>
    <source>
        <strain evidence="10">CBS 10888</strain>
    </source>
</reference>
<dbReference type="NCBIfam" id="TIGR02967">
    <property type="entry name" value="guan_deamin"/>
    <property type="match status" value="1"/>
</dbReference>
<name>A0A1G4JID7_9SACH</name>
<accession>A0A1G4JID7</accession>
<dbReference type="PANTHER" id="PTHR11271:SF6">
    <property type="entry name" value="GUANINE DEAMINASE"/>
    <property type="match status" value="1"/>
</dbReference>
<evidence type="ECO:0000256" key="3">
    <source>
        <dbReference type="ARBA" id="ARBA00022723"/>
    </source>
</evidence>
<dbReference type="GO" id="GO:0005829">
    <property type="term" value="C:cytosol"/>
    <property type="evidence" value="ECO:0007669"/>
    <property type="project" value="TreeGrafter"/>
</dbReference>
<evidence type="ECO:0000313" key="11">
    <source>
        <dbReference type="Proteomes" id="UP000190274"/>
    </source>
</evidence>
<dbReference type="AlphaFoldDB" id="A0A1G4JID7"/>
<dbReference type="Gene3D" id="3.20.20.140">
    <property type="entry name" value="Metal-dependent hydrolases"/>
    <property type="match status" value="1"/>
</dbReference>
<evidence type="ECO:0000256" key="6">
    <source>
        <dbReference type="ARBA" id="ARBA00051148"/>
    </source>
</evidence>
<evidence type="ECO:0000256" key="8">
    <source>
        <dbReference type="RuleBase" id="RU366009"/>
    </source>
</evidence>
<sequence>MSRFTVFFGTFVDTPTLGHLRIRPRTSLGVSSDGTIRFIKPESKNPLQDAQDFDKSLNSWEITVVDTLERQGSTFFFPGFIDTHVHASQYPNAGIFGSSTLLDWLEKYTFPLEAGLKDLESARKIYDRVLDKTLAHGTTTASYYTTIDADSSNLMAEICAKRGQRAFIGKVCMDQNSPEYYIETLSECQHSLQKVVNYIRNDLKDDKIKPIVTPRFAPTCSSDLMAWLGKTASEQELHIQTHLSENKKELKWVGELFPDSDSYTHVYDAHNLLTDKTVLAHCIHLSDEELELIKERKSGVSHCPISNSSITSGECQVRRFLDHNIKVGLGTDLSGGFDVSILCTARQALLVSRHLAMKEHDTERQEHIKLSVNDVLYLSTFGGAEVMDMDLQVGSFEVGKQFDTQLIDLESADSRVDVFEWQHAKWDKEDQDEANKGLFEDLLAKWLFTGDDRNTIRVWVAGKQVFPSLCS</sequence>
<evidence type="ECO:0000256" key="2">
    <source>
        <dbReference type="ARBA" id="ARBA00006745"/>
    </source>
</evidence>
<dbReference type="Gene3D" id="2.30.40.10">
    <property type="entry name" value="Urease, subunit C, domain 1"/>
    <property type="match status" value="1"/>
</dbReference>
<comment type="pathway">
    <text evidence="1 8">Purine metabolism; guanine degradation; xanthine from guanine: step 1/1.</text>
</comment>
<keyword evidence="11" id="KW-1185">Reference proteome</keyword>
<dbReference type="InterPro" id="IPR006680">
    <property type="entry name" value="Amidohydro-rel"/>
</dbReference>
<dbReference type="OrthoDB" id="194468at2759"/>
<comment type="function">
    <text evidence="7 8">Catalyzes the hydrolytic deamination of guanine, producing xanthine and ammonia.</text>
</comment>
<comment type="similarity">
    <text evidence="2 8">Belongs to the metallo-dependent hydrolases superfamily. ATZ/TRZ family.</text>
</comment>
<evidence type="ECO:0000256" key="4">
    <source>
        <dbReference type="ARBA" id="ARBA00022801"/>
    </source>
</evidence>
<dbReference type="EC" id="3.5.4.3" evidence="8"/>
<dbReference type="InterPro" id="IPR032466">
    <property type="entry name" value="Metal_Hydrolase"/>
</dbReference>
<organism evidence="10 11">
    <name type="scientific">Lachancea dasiensis</name>
    <dbReference type="NCBI Taxonomy" id="1072105"/>
    <lineage>
        <taxon>Eukaryota</taxon>
        <taxon>Fungi</taxon>
        <taxon>Dikarya</taxon>
        <taxon>Ascomycota</taxon>
        <taxon>Saccharomycotina</taxon>
        <taxon>Saccharomycetes</taxon>
        <taxon>Saccharomycetales</taxon>
        <taxon>Saccharomycetaceae</taxon>
        <taxon>Lachancea</taxon>
    </lineage>
</organism>
<protein>
    <recommendedName>
        <fullName evidence="8">Guanine deaminase</fullName>
        <shortName evidence="8">Guanase</shortName>
        <ecNumber evidence="8">3.5.4.3</ecNumber>
    </recommendedName>
    <alternativeName>
        <fullName evidence="8">Guanine aminohydrolase</fullName>
    </alternativeName>
</protein>
<dbReference type="FunFam" id="3.20.20.140:FF:000022">
    <property type="entry name" value="Guanine deaminase"/>
    <property type="match status" value="1"/>
</dbReference>
<dbReference type="UniPathway" id="UPA00603">
    <property type="reaction ID" value="UER00660"/>
</dbReference>
<dbReference type="STRING" id="1266660.A0A1G4JID7"/>
<dbReference type="PANTHER" id="PTHR11271">
    <property type="entry name" value="GUANINE DEAMINASE"/>
    <property type="match status" value="1"/>
</dbReference>
<dbReference type="Pfam" id="PF01979">
    <property type="entry name" value="Amidohydro_1"/>
    <property type="match status" value="1"/>
</dbReference>
<keyword evidence="3 8" id="KW-0479">Metal-binding</keyword>
<dbReference type="SUPFAM" id="SSF51338">
    <property type="entry name" value="Composite domain of metallo-dependent hydrolases"/>
    <property type="match status" value="1"/>
</dbReference>
<proteinExistence type="inferred from homology"/>
<dbReference type="InterPro" id="IPR051607">
    <property type="entry name" value="Metallo-dep_hydrolases"/>
</dbReference>
<evidence type="ECO:0000313" key="10">
    <source>
        <dbReference type="EMBL" id="SCU90121.1"/>
    </source>
</evidence>
<evidence type="ECO:0000256" key="7">
    <source>
        <dbReference type="ARBA" id="ARBA00056079"/>
    </source>
</evidence>